<keyword evidence="5" id="KW-1185">Reference proteome</keyword>
<dbReference type="EMBL" id="VTPC01083869">
    <property type="protein sequence ID" value="KAF2887370.1"/>
    <property type="molecule type" value="Genomic_DNA"/>
</dbReference>
<evidence type="ECO:0000256" key="1">
    <source>
        <dbReference type="ARBA" id="ARBA00004123"/>
    </source>
</evidence>
<dbReference type="Proteomes" id="UP000801492">
    <property type="component" value="Unassembled WGS sequence"/>
</dbReference>
<organism evidence="4 5">
    <name type="scientific">Ignelater luminosus</name>
    <name type="common">Cucubano</name>
    <name type="synonym">Pyrophorus luminosus</name>
    <dbReference type="NCBI Taxonomy" id="2038154"/>
    <lineage>
        <taxon>Eukaryota</taxon>
        <taxon>Metazoa</taxon>
        <taxon>Ecdysozoa</taxon>
        <taxon>Arthropoda</taxon>
        <taxon>Hexapoda</taxon>
        <taxon>Insecta</taxon>
        <taxon>Pterygota</taxon>
        <taxon>Neoptera</taxon>
        <taxon>Endopterygota</taxon>
        <taxon>Coleoptera</taxon>
        <taxon>Polyphaga</taxon>
        <taxon>Elateriformia</taxon>
        <taxon>Elateroidea</taxon>
        <taxon>Elateridae</taxon>
        <taxon>Agrypninae</taxon>
        <taxon>Pyrophorini</taxon>
        <taxon>Ignelater</taxon>
    </lineage>
</organism>
<dbReference type="Pfam" id="PF05225">
    <property type="entry name" value="HTH_psq"/>
    <property type="match status" value="1"/>
</dbReference>
<evidence type="ECO:0000259" key="3">
    <source>
        <dbReference type="Pfam" id="PF05225"/>
    </source>
</evidence>
<dbReference type="OrthoDB" id="4327074at2759"/>
<feature type="compositionally biased region" description="Polar residues" evidence="2">
    <location>
        <begin position="175"/>
        <end position="185"/>
    </location>
</feature>
<reference evidence="4" key="1">
    <citation type="submission" date="2019-08" db="EMBL/GenBank/DDBJ databases">
        <title>The genome of the North American firefly Photinus pyralis.</title>
        <authorList>
            <consortium name="Photinus pyralis genome working group"/>
            <person name="Fallon T.R."/>
            <person name="Sander Lower S.E."/>
            <person name="Weng J.-K."/>
        </authorList>
    </citation>
    <scope>NUCLEOTIDE SEQUENCE</scope>
    <source>
        <strain evidence="4">TRF0915ILg1</strain>
        <tissue evidence="4">Whole body</tissue>
    </source>
</reference>
<feature type="region of interest" description="Disordered" evidence="2">
    <location>
        <begin position="131"/>
        <end position="207"/>
    </location>
</feature>
<dbReference type="InterPro" id="IPR009057">
    <property type="entry name" value="Homeodomain-like_sf"/>
</dbReference>
<dbReference type="SUPFAM" id="SSF46689">
    <property type="entry name" value="Homeodomain-like"/>
    <property type="match status" value="1"/>
</dbReference>
<dbReference type="GO" id="GO:0005634">
    <property type="term" value="C:nucleus"/>
    <property type="evidence" value="ECO:0007669"/>
    <property type="project" value="UniProtKB-SubCell"/>
</dbReference>
<dbReference type="AlphaFoldDB" id="A0A8K0G0I7"/>
<dbReference type="GO" id="GO:0003677">
    <property type="term" value="F:DNA binding"/>
    <property type="evidence" value="ECO:0007669"/>
    <property type="project" value="InterPro"/>
</dbReference>
<comment type="caution">
    <text evidence="4">The sequence shown here is derived from an EMBL/GenBank/DDBJ whole genome shotgun (WGS) entry which is preliminary data.</text>
</comment>
<feature type="domain" description="HTH psq-type" evidence="3">
    <location>
        <begin position="28"/>
        <end position="64"/>
    </location>
</feature>
<comment type="subcellular location">
    <subcellularLocation>
        <location evidence="1">Nucleus</location>
    </subcellularLocation>
</comment>
<feature type="compositionally biased region" description="Basic and acidic residues" evidence="2">
    <location>
        <begin position="189"/>
        <end position="207"/>
    </location>
</feature>
<name>A0A8K0G0I7_IGNLU</name>
<evidence type="ECO:0000313" key="4">
    <source>
        <dbReference type="EMBL" id="KAF2887370.1"/>
    </source>
</evidence>
<protein>
    <recommendedName>
        <fullName evidence="3">HTH psq-type domain-containing protein</fullName>
    </recommendedName>
</protein>
<evidence type="ECO:0000313" key="5">
    <source>
        <dbReference type="Proteomes" id="UP000801492"/>
    </source>
</evidence>
<proteinExistence type="predicted"/>
<sequence>MHAVSVSTMLSQCLERGKPKRIRLIPADTMSRAVHSVLNENYSVRQVAARFNIKSQTLTRYVRRQHKNPEVRVGMQPNYTHRQIFSNEEELNAAEYLQIYSRMAYGLTTDGMHPFNPDTFTNADFLPSAVTDRSENVPSNGPSEEPVVINRPQKNDDKTSSHSWHTPTRTPPEIRSTTPEMQEINQNKKKSESKYVQKKEDSYNSSSKDENIAYKELLETESWEPEKVYVGIDYDTISERRFISAKFPGRVFYVDKILSCFESSDQFKVAYLRKSSKLDDFPIFKCAR</sequence>
<accession>A0A8K0G0I7</accession>
<gene>
    <name evidence="4" type="ORF">ILUMI_18803</name>
</gene>
<evidence type="ECO:0000256" key="2">
    <source>
        <dbReference type="SAM" id="MobiDB-lite"/>
    </source>
</evidence>
<dbReference type="InterPro" id="IPR007889">
    <property type="entry name" value="HTH_Psq"/>
</dbReference>